<name>A0AAJ0G518_9PEZI</name>
<comment type="cofactor">
    <cofactor evidence="1">
        <name>FAD</name>
        <dbReference type="ChEBI" id="CHEBI:57692"/>
    </cofactor>
</comment>
<dbReference type="GO" id="GO:0050660">
    <property type="term" value="F:flavin adenine dinucleotide binding"/>
    <property type="evidence" value="ECO:0007669"/>
    <property type="project" value="InterPro"/>
</dbReference>
<sequence length="491" mass="55336">MASEKAGNQQNVDVVIVGAGISGINFAYRLQERNPNLSFVILEGRHELGGTWSLFQYPGIRSDSDLYTFGFPWKPWQSHTSIAQGDVIVKYLREAAQEQGIDKKILFNHHVNNADWSSKEKAWTLNVTANGSEKKVIKSRFALLCTGYYDYSTPLQTTIPGIENFKGKVVHPQFWPKDLDYTDKEVMIIGSGATAITLAPSMADKAKHVTMLQRSPSYIMSMPAEDGLEKAIRKYSPAYWQSTLIRWKWLVVPFMIVNFAYYFPKAARKMFRSATVPQLPPTLEMDPHFNPSYYPFQQRVCFCPDADFYKSLRAGKSSVETGIIDTVTPNSVLLKSGKEFNPDIIVTATGLKLRIAGGMEISVDGKEYKIGEKFVWKGVMLEDLPNCAFVIGYVDASWTLGADATAQLVCRMLKQMDKEGVAEVIPRRTAEEKKTMQQRPLLSLTSTYIQKGGSNLPMAGDRGAWKARSYYFKDMMIAWYGNIKSGTEWVR</sequence>
<keyword evidence="4" id="KW-0521">NADP</keyword>
<dbReference type="GO" id="GO:0050661">
    <property type="term" value="F:NADP binding"/>
    <property type="evidence" value="ECO:0007669"/>
    <property type="project" value="InterPro"/>
</dbReference>
<evidence type="ECO:0008006" key="9">
    <source>
        <dbReference type="Google" id="ProtNLM"/>
    </source>
</evidence>
<proteinExistence type="predicted"/>
<evidence type="ECO:0000256" key="4">
    <source>
        <dbReference type="ARBA" id="ARBA00022857"/>
    </source>
</evidence>
<keyword evidence="5" id="KW-0560">Oxidoreductase</keyword>
<accession>A0AAJ0G518</accession>
<keyword evidence="3" id="KW-0274">FAD</keyword>
<reference evidence="7" key="1">
    <citation type="submission" date="2023-04" db="EMBL/GenBank/DDBJ databases">
        <title>Black Yeasts Isolated from many extreme environments.</title>
        <authorList>
            <person name="Coleine C."/>
            <person name="Stajich J.E."/>
            <person name="Selbmann L."/>
        </authorList>
    </citation>
    <scope>NUCLEOTIDE SEQUENCE</scope>
    <source>
        <strain evidence="7">CCFEE 5312</strain>
    </source>
</reference>
<evidence type="ECO:0000256" key="5">
    <source>
        <dbReference type="ARBA" id="ARBA00023002"/>
    </source>
</evidence>
<organism evidence="7 8">
    <name type="scientific">Extremus antarcticus</name>
    <dbReference type="NCBI Taxonomy" id="702011"/>
    <lineage>
        <taxon>Eukaryota</taxon>
        <taxon>Fungi</taxon>
        <taxon>Dikarya</taxon>
        <taxon>Ascomycota</taxon>
        <taxon>Pezizomycotina</taxon>
        <taxon>Dothideomycetes</taxon>
        <taxon>Dothideomycetidae</taxon>
        <taxon>Mycosphaerellales</taxon>
        <taxon>Extremaceae</taxon>
        <taxon>Extremus</taxon>
    </lineage>
</organism>
<protein>
    <recommendedName>
        <fullName evidence="9">Flavin-containing monooxygenase</fullName>
    </recommendedName>
</protein>
<comment type="caution">
    <text evidence="7">The sequence shown here is derived from an EMBL/GenBank/DDBJ whole genome shotgun (WGS) entry which is preliminary data.</text>
</comment>
<keyword evidence="6" id="KW-0503">Monooxygenase</keyword>
<dbReference type="PANTHER" id="PTHR43872:SF1">
    <property type="entry name" value="MONOOXYGENASE, PUTATIVE (AFU_ORTHOLOGUE AFUA_8G02570)-RELATED"/>
    <property type="match status" value="1"/>
</dbReference>
<gene>
    <name evidence="7" type="ORF">LTR09_011317</name>
</gene>
<dbReference type="Pfam" id="PF13450">
    <property type="entry name" value="NAD_binding_8"/>
    <property type="match status" value="1"/>
</dbReference>
<dbReference type="PANTHER" id="PTHR43872">
    <property type="entry name" value="MONOOXYGENASE, PUTATIVE (AFU_ORTHOLOGUE AFUA_8G02570)-RELATED"/>
    <property type="match status" value="1"/>
</dbReference>
<dbReference type="AlphaFoldDB" id="A0AAJ0G518"/>
<dbReference type="InterPro" id="IPR020946">
    <property type="entry name" value="Flavin_mOase-like"/>
</dbReference>
<dbReference type="InterPro" id="IPR036188">
    <property type="entry name" value="FAD/NAD-bd_sf"/>
</dbReference>
<keyword evidence="8" id="KW-1185">Reference proteome</keyword>
<keyword evidence="2" id="KW-0285">Flavoprotein</keyword>
<evidence type="ECO:0000256" key="6">
    <source>
        <dbReference type="ARBA" id="ARBA00023033"/>
    </source>
</evidence>
<evidence type="ECO:0000313" key="7">
    <source>
        <dbReference type="EMBL" id="KAK3047217.1"/>
    </source>
</evidence>
<evidence type="ECO:0000313" key="8">
    <source>
        <dbReference type="Proteomes" id="UP001271007"/>
    </source>
</evidence>
<dbReference type="Gene3D" id="3.50.50.60">
    <property type="entry name" value="FAD/NAD(P)-binding domain"/>
    <property type="match status" value="3"/>
</dbReference>
<dbReference type="FunFam" id="3.50.50.60:FF:000228">
    <property type="entry name" value="FAD-containing monooxygenase EthA"/>
    <property type="match status" value="1"/>
</dbReference>
<dbReference type="EMBL" id="JAWDJX010000065">
    <property type="protein sequence ID" value="KAK3047217.1"/>
    <property type="molecule type" value="Genomic_DNA"/>
</dbReference>
<evidence type="ECO:0000256" key="3">
    <source>
        <dbReference type="ARBA" id="ARBA00022827"/>
    </source>
</evidence>
<dbReference type="Pfam" id="PF00743">
    <property type="entry name" value="FMO-like"/>
    <property type="match status" value="1"/>
</dbReference>
<evidence type="ECO:0000256" key="1">
    <source>
        <dbReference type="ARBA" id="ARBA00001974"/>
    </source>
</evidence>
<dbReference type="Proteomes" id="UP001271007">
    <property type="component" value="Unassembled WGS sequence"/>
</dbReference>
<dbReference type="GO" id="GO:0004499">
    <property type="term" value="F:N,N-dimethylaniline monooxygenase activity"/>
    <property type="evidence" value="ECO:0007669"/>
    <property type="project" value="InterPro"/>
</dbReference>
<dbReference type="InterPro" id="IPR051820">
    <property type="entry name" value="FAD-binding_MO"/>
</dbReference>
<dbReference type="SUPFAM" id="SSF51905">
    <property type="entry name" value="FAD/NAD(P)-binding domain"/>
    <property type="match status" value="2"/>
</dbReference>
<evidence type="ECO:0000256" key="2">
    <source>
        <dbReference type="ARBA" id="ARBA00022630"/>
    </source>
</evidence>